<comment type="caution">
    <text evidence="1">The sequence shown here is derived from an EMBL/GenBank/DDBJ whole genome shotgun (WGS) entry which is preliminary data.</text>
</comment>
<reference evidence="1" key="1">
    <citation type="submission" date="2022-09" db="EMBL/GenBank/DDBJ databases">
        <title>Fusarium specimens isolated from Avocado Roots.</title>
        <authorList>
            <person name="Stajich J."/>
            <person name="Roper C."/>
            <person name="Heimlech-Rivalta G."/>
        </authorList>
    </citation>
    <scope>NUCLEOTIDE SEQUENCE</scope>
    <source>
        <strain evidence="1">CF00136</strain>
    </source>
</reference>
<organism evidence="1 2">
    <name type="scientific">Fusarium torreyae</name>
    <dbReference type="NCBI Taxonomy" id="1237075"/>
    <lineage>
        <taxon>Eukaryota</taxon>
        <taxon>Fungi</taxon>
        <taxon>Dikarya</taxon>
        <taxon>Ascomycota</taxon>
        <taxon>Pezizomycotina</taxon>
        <taxon>Sordariomycetes</taxon>
        <taxon>Hypocreomycetidae</taxon>
        <taxon>Hypocreales</taxon>
        <taxon>Nectriaceae</taxon>
        <taxon>Fusarium</taxon>
    </lineage>
</organism>
<dbReference type="InterPro" id="IPR043129">
    <property type="entry name" value="ATPase_NBD"/>
</dbReference>
<evidence type="ECO:0008006" key="3">
    <source>
        <dbReference type="Google" id="ProtNLM"/>
    </source>
</evidence>
<accession>A0A9W8RSW1</accession>
<dbReference type="AlphaFoldDB" id="A0A9W8RSW1"/>
<keyword evidence="2" id="KW-1185">Reference proteome</keyword>
<dbReference type="OrthoDB" id="2963168at2759"/>
<evidence type="ECO:0000313" key="2">
    <source>
        <dbReference type="Proteomes" id="UP001152049"/>
    </source>
</evidence>
<gene>
    <name evidence="1" type="ORF">NW762_011263</name>
</gene>
<dbReference type="PANTHER" id="PTHR14187">
    <property type="entry name" value="ALPHA KINASE/ELONGATION FACTOR 2 KINASE"/>
    <property type="match status" value="1"/>
</dbReference>
<sequence>MAQLRPLSLVEASNNTRTVFVGIDFGTTFSGIAFAVSSPDGQVRSTNCKIYTSELYGHSGVKVPTKLPAYRYDKDERYKNTWLEWFKLSLLHRDDTPYDVLHLPKFVKTTADRESLKLSTVTVTADYLKKIWDPFYKDLLFMVSNPLVQVTVTVPAVWPMYARQKMLDAIHRAGILGPNVQLAPKFLSEPEATAIALLPDGFNVNNPGVSTLKKGDVAIICDCGGGTVDSIAFEVCSLRPFLVKEVIPGGCILSGGALLDDAFMDLLEAKARAICPGPTFKALGRVSGIEEFACNHWEYDMKMYHSESAKEKSYPLPLSWAGSNIRRGRVGTTPKISFSSDELSSVFDPIINKITKLVASQMEQVMATTNKVTSHVVVSGGFGRNLYLQKKVKQTVSEISPSTIVYTYADCKG</sequence>
<dbReference type="Gene3D" id="3.90.640.10">
    <property type="entry name" value="Actin, Chain A, domain 4"/>
    <property type="match status" value="1"/>
</dbReference>
<dbReference type="CDD" id="cd10170">
    <property type="entry name" value="ASKHA_NBD_HSP70"/>
    <property type="match status" value="1"/>
</dbReference>
<name>A0A9W8RSW1_9HYPO</name>
<dbReference type="Gene3D" id="3.30.420.40">
    <property type="match status" value="2"/>
</dbReference>
<evidence type="ECO:0000313" key="1">
    <source>
        <dbReference type="EMBL" id="KAJ4251963.1"/>
    </source>
</evidence>
<dbReference type="EMBL" id="JAOQAZ010000027">
    <property type="protein sequence ID" value="KAJ4251963.1"/>
    <property type="molecule type" value="Genomic_DNA"/>
</dbReference>
<dbReference type="Proteomes" id="UP001152049">
    <property type="component" value="Unassembled WGS sequence"/>
</dbReference>
<protein>
    <recommendedName>
        <fullName evidence="3">Actin-like ATPase domain-containing protein</fullName>
    </recommendedName>
</protein>
<dbReference type="SUPFAM" id="SSF53067">
    <property type="entry name" value="Actin-like ATPase domain"/>
    <property type="match status" value="2"/>
</dbReference>
<dbReference type="PANTHER" id="PTHR14187:SF5">
    <property type="entry name" value="HEAT SHOCK 70 KDA PROTEIN 12A"/>
    <property type="match status" value="1"/>
</dbReference>
<proteinExistence type="predicted"/>